<comment type="caution">
    <text evidence="3">The sequence shown here is derived from an EMBL/GenBank/DDBJ whole genome shotgun (WGS) entry which is preliminary data.</text>
</comment>
<evidence type="ECO:0000313" key="4">
    <source>
        <dbReference type="Proteomes" id="UP001521150"/>
    </source>
</evidence>
<evidence type="ECO:0000256" key="1">
    <source>
        <dbReference type="SAM" id="MobiDB-lite"/>
    </source>
</evidence>
<organism evidence="3 4">
    <name type="scientific">Kibdelosporangium philippinense</name>
    <dbReference type="NCBI Taxonomy" id="211113"/>
    <lineage>
        <taxon>Bacteria</taxon>
        <taxon>Bacillati</taxon>
        <taxon>Actinomycetota</taxon>
        <taxon>Actinomycetes</taxon>
        <taxon>Pseudonocardiales</taxon>
        <taxon>Pseudonocardiaceae</taxon>
        <taxon>Kibdelosporangium</taxon>
    </lineage>
</organism>
<evidence type="ECO:0000313" key="3">
    <source>
        <dbReference type="EMBL" id="MCE7009497.1"/>
    </source>
</evidence>
<name>A0ABS8ZPG5_9PSEU</name>
<accession>A0ABS8ZPG5</accession>
<feature type="region of interest" description="Disordered" evidence="1">
    <location>
        <begin position="122"/>
        <end position="144"/>
    </location>
</feature>
<reference evidence="3 4" key="1">
    <citation type="submission" date="2021-12" db="EMBL/GenBank/DDBJ databases">
        <title>Genome sequence of Kibdelosporangium philippinense ATCC 49844.</title>
        <authorList>
            <person name="Fedorov E.A."/>
            <person name="Omeragic M."/>
            <person name="Shalygina K.F."/>
            <person name="Maclea K.S."/>
        </authorList>
    </citation>
    <scope>NUCLEOTIDE SEQUENCE [LARGE SCALE GENOMIC DNA]</scope>
    <source>
        <strain evidence="3 4">ATCC 49844</strain>
    </source>
</reference>
<feature type="compositionally biased region" description="Basic and acidic residues" evidence="1">
    <location>
        <begin position="123"/>
        <end position="144"/>
    </location>
</feature>
<dbReference type="RefSeq" id="WP_233730896.1">
    <property type="nucleotide sequence ID" value="NZ_JAJVCN010000003.1"/>
</dbReference>
<feature type="compositionally biased region" description="Polar residues" evidence="1">
    <location>
        <begin position="61"/>
        <end position="76"/>
    </location>
</feature>
<dbReference type="Pfam" id="PF05901">
    <property type="entry name" value="Excalibur"/>
    <property type="match status" value="1"/>
</dbReference>
<dbReference type="SMART" id="SM00894">
    <property type="entry name" value="Excalibur"/>
    <property type="match status" value="1"/>
</dbReference>
<dbReference type="InterPro" id="IPR008613">
    <property type="entry name" value="Excalibur_Ca-bd_domain"/>
</dbReference>
<keyword evidence="4" id="KW-1185">Reference proteome</keyword>
<dbReference type="Proteomes" id="UP001521150">
    <property type="component" value="Unassembled WGS sequence"/>
</dbReference>
<gene>
    <name evidence="3" type="ORF">LWC34_42815</name>
</gene>
<sequence>MSGRPWNWVAAGTAAAAVVGAVLLQNTSSVSSFVSEPFATVDYKPDVGSPILVTPTVDATTVRQTPAPTPPKQTSAAPKPVHESTRLDAAEPTKWTITIPIPDFEPFFPDCETAKMLGKAPIRRGEPGYREGLDRDRDGVACER</sequence>
<dbReference type="EMBL" id="JAJVCN010000003">
    <property type="protein sequence ID" value="MCE7009497.1"/>
    <property type="molecule type" value="Genomic_DNA"/>
</dbReference>
<feature type="domain" description="Excalibur calcium-binding" evidence="2">
    <location>
        <begin position="107"/>
        <end position="143"/>
    </location>
</feature>
<feature type="region of interest" description="Disordered" evidence="1">
    <location>
        <begin position="61"/>
        <end position="92"/>
    </location>
</feature>
<evidence type="ECO:0000259" key="2">
    <source>
        <dbReference type="SMART" id="SM00894"/>
    </source>
</evidence>
<proteinExistence type="predicted"/>
<feature type="compositionally biased region" description="Basic and acidic residues" evidence="1">
    <location>
        <begin position="80"/>
        <end position="91"/>
    </location>
</feature>
<protein>
    <submittedName>
        <fullName evidence="3">Excalibur calcium-binding domain-containing protein</fullName>
    </submittedName>
</protein>